<proteinExistence type="predicted"/>
<evidence type="ECO:0000313" key="2">
    <source>
        <dbReference type="Proteomes" id="UP000823399"/>
    </source>
</evidence>
<reference evidence="1" key="1">
    <citation type="journal article" date="2020" name="New Phytol.">
        <title>Comparative genomics reveals dynamic genome evolution in host specialist ectomycorrhizal fungi.</title>
        <authorList>
            <person name="Lofgren L.A."/>
            <person name="Nguyen N.H."/>
            <person name="Vilgalys R."/>
            <person name="Ruytinx J."/>
            <person name="Liao H.L."/>
            <person name="Branco S."/>
            <person name="Kuo A."/>
            <person name="LaButti K."/>
            <person name="Lipzen A."/>
            <person name="Andreopoulos W."/>
            <person name="Pangilinan J."/>
            <person name="Riley R."/>
            <person name="Hundley H."/>
            <person name="Na H."/>
            <person name="Barry K."/>
            <person name="Grigoriev I.V."/>
            <person name="Stajich J.E."/>
            <person name="Kennedy P.G."/>
        </authorList>
    </citation>
    <scope>NUCLEOTIDE SEQUENCE</scope>
    <source>
        <strain evidence="1">FC423</strain>
    </source>
</reference>
<organism evidence="1 2">
    <name type="scientific">Suillus discolor</name>
    <dbReference type="NCBI Taxonomy" id="1912936"/>
    <lineage>
        <taxon>Eukaryota</taxon>
        <taxon>Fungi</taxon>
        <taxon>Dikarya</taxon>
        <taxon>Basidiomycota</taxon>
        <taxon>Agaricomycotina</taxon>
        <taxon>Agaricomycetes</taxon>
        <taxon>Agaricomycetidae</taxon>
        <taxon>Boletales</taxon>
        <taxon>Suillineae</taxon>
        <taxon>Suillaceae</taxon>
        <taxon>Suillus</taxon>
    </lineage>
</organism>
<comment type="caution">
    <text evidence="1">The sequence shown here is derived from an EMBL/GenBank/DDBJ whole genome shotgun (WGS) entry which is preliminary data.</text>
</comment>
<dbReference type="GeneID" id="64697764"/>
<dbReference type="Proteomes" id="UP000823399">
    <property type="component" value="Unassembled WGS sequence"/>
</dbReference>
<name>A0A9P7FIZ9_9AGAM</name>
<sequence length="101" mass="11493">MCMHSAYANMRSGSRVPELLLVFLPSSFLLTRSHIDSHRFGGNVGKYPYHSRFLCSSPEIHHSSEQDKHLSAAQIECHLRDICVFVGGVDDTRRHKSNPVW</sequence>
<protein>
    <submittedName>
        <fullName evidence="1">Uncharacterized protein</fullName>
    </submittedName>
</protein>
<dbReference type="AlphaFoldDB" id="A0A9P7FIZ9"/>
<accession>A0A9P7FIZ9</accession>
<gene>
    <name evidence="1" type="ORF">F5147DRAFT_670055</name>
</gene>
<dbReference type="EMBL" id="JABBWM010000004">
    <property type="protein sequence ID" value="KAG2118133.1"/>
    <property type="molecule type" value="Genomic_DNA"/>
</dbReference>
<dbReference type="RefSeq" id="XP_041298650.1">
    <property type="nucleotide sequence ID" value="XM_041435505.1"/>
</dbReference>
<keyword evidence="2" id="KW-1185">Reference proteome</keyword>
<evidence type="ECO:0000313" key="1">
    <source>
        <dbReference type="EMBL" id="KAG2118133.1"/>
    </source>
</evidence>